<dbReference type="AlphaFoldDB" id="A0A0G0ZBV7"/>
<name>A0A0G0ZBV7_9BACT</name>
<dbReference type="EMBL" id="LCBY01000080">
    <property type="protein sequence ID" value="KKS19566.1"/>
    <property type="molecule type" value="Genomic_DNA"/>
</dbReference>
<reference evidence="1 2" key="1">
    <citation type="journal article" date="2015" name="Nature">
        <title>rRNA introns, odd ribosomes, and small enigmatic genomes across a large radiation of phyla.</title>
        <authorList>
            <person name="Brown C.T."/>
            <person name="Hug L.A."/>
            <person name="Thomas B.C."/>
            <person name="Sharon I."/>
            <person name="Castelle C.J."/>
            <person name="Singh A."/>
            <person name="Wilkins M.J."/>
            <person name="Williams K.H."/>
            <person name="Banfield J.F."/>
        </authorList>
    </citation>
    <scope>NUCLEOTIDE SEQUENCE [LARGE SCALE GENOMIC DNA]</scope>
</reference>
<comment type="caution">
    <text evidence="1">The sequence shown here is derived from an EMBL/GenBank/DDBJ whole genome shotgun (WGS) entry which is preliminary data.</text>
</comment>
<accession>A0A0G0ZBV7</accession>
<sequence>MSKDEVVKLVKETFEKTYSIPSAVAALHALIPRPAKEFVVAGFIVLGYKSTWQGMGGIYDIIVDGSNYEWWILPCFFHIQGFFVYRHVFEYCCLLCYSSPIYWYNRIKVLVLGCINRLFRTLISWVIGWELDSATWREYVLSSLHYLKIVTSYTRRVKKWNQLEK</sequence>
<protein>
    <submittedName>
        <fullName evidence="1">Uncharacterized protein</fullName>
    </submittedName>
</protein>
<evidence type="ECO:0000313" key="1">
    <source>
        <dbReference type="EMBL" id="KKS19566.1"/>
    </source>
</evidence>
<gene>
    <name evidence="1" type="ORF">UU78_C0080G0005</name>
</gene>
<dbReference type="Proteomes" id="UP000034371">
    <property type="component" value="Unassembled WGS sequence"/>
</dbReference>
<proteinExistence type="predicted"/>
<evidence type="ECO:0000313" key="2">
    <source>
        <dbReference type="Proteomes" id="UP000034371"/>
    </source>
</evidence>
<organism evidence="1 2">
    <name type="scientific">Candidatus Roizmanbacteria bacterium GW2011_GWC2_41_7</name>
    <dbReference type="NCBI Taxonomy" id="1618487"/>
    <lineage>
        <taxon>Bacteria</taxon>
        <taxon>Candidatus Roizmaniibacteriota</taxon>
    </lineage>
</organism>